<comment type="subcellular location">
    <subcellularLocation>
        <location evidence="1">Membrane</location>
        <topology evidence="1">Lipid-anchor</topology>
    </subcellularLocation>
</comment>
<dbReference type="InterPro" id="IPR046953">
    <property type="entry name" value="Spore_GerAC-like_C"/>
</dbReference>
<reference evidence="10 11" key="1">
    <citation type="submission" date="2017-07" db="EMBL/GenBank/DDBJ databases">
        <title>Virgibacillus sp. LM2416.</title>
        <authorList>
            <person name="Tak E.J."/>
            <person name="Bae J.-W."/>
        </authorList>
    </citation>
    <scope>NUCLEOTIDE SEQUENCE [LARGE SCALE GENOMIC DNA]</scope>
    <source>
        <strain evidence="10 11">LM2416</strain>
    </source>
</reference>
<evidence type="ECO:0000259" key="8">
    <source>
        <dbReference type="Pfam" id="PF05504"/>
    </source>
</evidence>
<sequence>MQNSKGYLLTVCTCIFFLSGCWDQVAIEDRGFVVGTAIDLADQQESDFYNVKMTYQFVVPAGLGAPGESGGPKAFTNISATGKSLFEIIRYVDTQTSRAGYFEHLKVIVVSEEVMKEPELFASVMDDFIRDQEMRRSMKVIVSENDAKNILAVEPDAQKLPAIYIDSILQNNYKSARVIMPVRIGQVHEYLLTDRSYVLPRITTTEDGKRIKENGVAVIHGYNNQMVGTLTGKETKGLNFITHNNDGGTVEFEIDNHLMIYEIQNTKSSIKIEVNDNNKVDISIKIGAEGRIGEMYGSEKLLTPKRFAEIEKGISKKMEKLANQTLKKAQKDLNADIFGFAELLKQRHYDDWQKMKDDWDHGDNIFADCNIKVTANAIVRSVGATDKTKDKGSE</sequence>
<evidence type="ECO:0000313" key="11">
    <source>
        <dbReference type="Proteomes" id="UP000198312"/>
    </source>
</evidence>
<dbReference type="Gene3D" id="3.30.300.210">
    <property type="entry name" value="Nutrient germinant receptor protein C, domain 3"/>
    <property type="match status" value="1"/>
</dbReference>
<feature type="domain" description="Spore germination GerAC-like C-terminal" evidence="8">
    <location>
        <begin position="214"/>
        <end position="383"/>
    </location>
</feature>
<proteinExistence type="inferred from homology"/>
<dbReference type="EMBL" id="CP022315">
    <property type="protein sequence ID" value="ASK61197.1"/>
    <property type="molecule type" value="Genomic_DNA"/>
</dbReference>
<dbReference type="InterPro" id="IPR008844">
    <property type="entry name" value="Spore_GerAC-like"/>
</dbReference>
<keyword evidence="7" id="KW-0449">Lipoprotein</keyword>
<dbReference type="PANTHER" id="PTHR35789">
    <property type="entry name" value="SPORE GERMINATION PROTEIN B3"/>
    <property type="match status" value="1"/>
</dbReference>
<dbReference type="GO" id="GO:0016020">
    <property type="term" value="C:membrane"/>
    <property type="evidence" value="ECO:0007669"/>
    <property type="project" value="UniProtKB-SubCell"/>
</dbReference>
<feature type="domain" description="Spore germination protein N-terminal" evidence="9">
    <location>
        <begin position="23"/>
        <end position="203"/>
    </location>
</feature>
<dbReference type="RefSeq" id="WP_089060474.1">
    <property type="nucleotide sequence ID" value="NZ_CP022315.1"/>
</dbReference>
<keyword evidence="5" id="KW-0472">Membrane</keyword>
<dbReference type="KEGG" id="vil:CFK37_02810"/>
<evidence type="ECO:0000256" key="6">
    <source>
        <dbReference type="ARBA" id="ARBA00023139"/>
    </source>
</evidence>
<dbReference type="OrthoDB" id="2569624at2"/>
<evidence type="ECO:0000256" key="1">
    <source>
        <dbReference type="ARBA" id="ARBA00004635"/>
    </source>
</evidence>
<dbReference type="Pfam" id="PF05504">
    <property type="entry name" value="Spore_GerAC"/>
    <property type="match status" value="1"/>
</dbReference>
<name>A0A220TZE7_9BACI</name>
<dbReference type="Gene3D" id="6.20.190.10">
    <property type="entry name" value="Nutrient germinant receptor protein C, domain 1"/>
    <property type="match status" value="1"/>
</dbReference>
<keyword evidence="11" id="KW-1185">Reference proteome</keyword>
<evidence type="ECO:0000256" key="4">
    <source>
        <dbReference type="ARBA" id="ARBA00022729"/>
    </source>
</evidence>
<evidence type="ECO:0000259" key="9">
    <source>
        <dbReference type="Pfam" id="PF25198"/>
    </source>
</evidence>
<evidence type="ECO:0000256" key="3">
    <source>
        <dbReference type="ARBA" id="ARBA00022544"/>
    </source>
</evidence>
<dbReference type="PANTHER" id="PTHR35789:SF1">
    <property type="entry name" value="SPORE GERMINATION PROTEIN B3"/>
    <property type="match status" value="1"/>
</dbReference>
<dbReference type="InterPro" id="IPR057336">
    <property type="entry name" value="GerAC_N"/>
</dbReference>
<dbReference type="Proteomes" id="UP000198312">
    <property type="component" value="Chromosome"/>
</dbReference>
<evidence type="ECO:0000256" key="5">
    <source>
        <dbReference type="ARBA" id="ARBA00023136"/>
    </source>
</evidence>
<evidence type="ECO:0000256" key="7">
    <source>
        <dbReference type="ARBA" id="ARBA00023288"/>
    </source>
</evidence>
<keyword evidence="6" id="KW-0564">Palmitate</keyword>
<evidence type="ECO:0000256" key="2">
    <source>
        <dbReference type="ARBA" id="ARBA00007886"/>
    </source>
</evidence>
<keyword evidence="4" id="KW-0732">Signal</keyword>
<accession>A0A220TZE7</accession>
<dbReference type="GO" id="GO:0009847">
    <property type="term" value="P:spore germination"/>
    <property type="evidence" value="ECO:0007669"/>
    <property type="project" value="InterPro"/>
</dbReference>
<dbReference type="AlphaFoldDB" id="A0A220TZE7"/>
<keyword evidence="3" id="KW-0309">Germination</keyword>
<dbReference type="NCBIfam" id="TIGR02887">
    <property type="entry name" value="spore_ger_x_C"/>
    <property type="match status" value="1"/>
</dbReference>
<gene>
    <name evidence="10" type="ORF">CFK37_02810</name>
</gene>
<dbReference type="InterPro" id="IPR038501">
    <property type="entry name" value="Spore_GerAC_C_sf"/>
</dbReference>
<dbReference type="PROSITE" id="PS51257">
    <property type="entry name" value="PROKAR_LIPOPROTEIN"/>
    <property type="match status" value="1"/>
</dbReference>
<evidence type="ECO:0000313" key="10">
    <source>
        <dbReference type="EMBL" id="ASK61197.1"/>
    </source>
</evidence>
<organism evidence="10 11">
    <name type="scientific">Virgibacillus phasianinus</name>
    <dbReference type="NCBI Taxonomy" id="2017483"/>
    <lineage>
        <taxon>Bacteria</taxon>
        <taxon>Bacillati</taxon>
        <taxon>Bacillota</taxon>
        <taxon>Bacilli</taxon>
        <taxon>Bacillales</taxon>
        <taxon>Bacillaceae</taxon>
        <taxon>Virgibacillus</taxon>
    </lineage>
</organism>
<comment type="similarity">
    <text evidence="2">Belongs to the GerABKC lipoprotein family.</text>
</comment>
<dbReference type="Pfam" id="PF25198">
    <property type="entry name" value="Spore_GerAC_N"/>
    <property type="match status" value="1"/>
</dbReference>
<protein>
    <submittedName>
        <fullName evidence="10">Uncharacterized protein</fullName>
    </submittedName>
</protein>